<evidence type="ECO:0000313" key="2">
    <source>
        <dbReference type="Proteomes" id="UP000259273"/>
    </source>
</evidence>
<dbReference type="Gene3D" id="3.40.50.300">
    <property type="entry name" value="P-loop containing nucleotide triphosphate hydrolases"/>
    <property type="match status" value="1"/>
</dbReference>
<dbReference type="AlphaFoldDB" id="A0A3C1KNT5"/>
<evidence type="ECO:0008006" key="3">
    <source>
        <dbReference type="Google" id="ProtNLM"/>
    </source>
</evidence>
<accession>A0A3C1KNT5</accession>
<organism evidence="1 2">
    <name type="scientific">Haliea salexigens</name>
    <dbReference type="NCBI Taxonomy" id="287487"/>
    <lineage>
        <taxon>Bacteria</taxon>
        <taxon>Pseudomonadati</taxon>
        <taxon>Pseudomonadota</taxon>
        <taxon>Gammaproteobacteria</taxon>
        <taxon>Cellvibrionales</taxon>
        <taxon>Halieaceae</taxon>
        <taxon>Haliea</taxon>
    </lineage>
</organism>
<dbReference type="InterPro" id="IPR027417">
    <property type="entry name" value="P-loop_NTPase"/>
</dbReference>
<protein>
    <recommendedName>
        <fullName evidence="3">Kinase</fullName>
    </recommendedName>
</protein>
<reference evidence="1 2" key="1">
    <citation type="journal article" date="2018" name="Nat. Biotechnol.">
        <title>A standardized bacterial taxonomy based on genome phylogeny substantially revises the tree of life.</title>
        <authorList>
            <person name="Parks D.H."/>
            <person name="Chuvochina M."/>
            <person name="Waite D.W."/>
            <person name="Rinke C."/>
            <person name="Skarshewski A."/>
            <person name="Chaumeil P.A."/>
            <person name="Hugenholtz P."/>
        </authorList>
    </citation>
    <scope>NUCLEOTIDE SEQUENCE [LARGE SCALE GENOMIC DNA]</scope>
    <source>
        <strain evidence="1">UBA9158</strain>
    </source>
</reference>
<sequence length="308" mass="33570">MAGNTGETGEQGWRTAFLLSESLPAAYLDEAKRWFDPVAETILSLHRSGAGATLLVGINGAQGAGKSTLVAYLCDWLVHEAGLSALSMSLDDFYLTRTERGELAAAVHPLFATRGVPGTHDVALLQATLKGLMTAGEVAVPRFDKAVDDRQAAAAWPRVTAPLDIILLEGWCLGAAPEPPGALSRPCNPLEQQEDEHGVWREYVNRQLAGPYAALHAQCDLWLMLRAPSFAEVLRWRTEQEHRLRARTQGGPAAGHALMDDVALARFVQHYERLTRHCLATLPAQMDVVWNLGSDRAIESWTGPRVPV</sequence>
<comment type="caution">
    <text evidence="1">The sequence shown here is derived from an EMBL/GenBank/DDBJ whole genome shotgun (WGS) entry which is preliminary data.</text>
</comment>
<dbReference type="SUPFAM" id="SSF52540">
    <property type="entry name" value="P-loop containing nucleoside triphosphate hydrolases"/>
    <property type="match status" value="1"/>
</dbReference>
<proteinExistence type="predicted"/>
<dbReference type="EMBL" id="DMND01000155">
    <property type="protein sequence ID" value="HAN28362.1"/>
    <property type="molecule type" value="Genomic_DNA"/>
</dbReference>
<gene>
    <name evidence="1" type="ORF">DCP75_11705</name>
</gene>
<dbReference type="STRING" id="1121937.GCA_000423125_01750"/>
<name>A0A3C1KNT5_9GAMM</name>
<evidence type="ECO:0000313" key="1">
    <source>
        <dbReference type="EMBL" id="HAN28362.1"/>
    </source>
</evidence>
<dbReference type="Proteomes" id="UP000259273">
    <property type="component" value="Unassembled WGS sequence"/>
</dbReference>